<reference evidence="1" key="1">
    <citation type="submission" date="2021-03" db="EMBL/GenBank/DDBJ databases">
        <authorList>
            <consortium name="DOE Joint Genome Institute"/>
            <person name="Ahrendt S."/>
            <person name="Looney B.P."/>
            <person name="Miyauchi S."/>
            <person name="Morin E."/>
            <person name="Drula E."/>
            <person name="Courty P.E."/>
            <person name="Chicoki N."/>
            <person name="Fauchery L."/>
            <person name="Kohler A."/>
            <person name="Kuo A."/>
            <person name="Labutti K."/>
            <person name="Pangilinan J."/>
            <person name="Lipzen A."/>
            <person name="Riley R."/>
            <person name="Andreopoulos W."/>
            <person name="He G."/>
            <person name="Johnson J."/>
            <person name="Barry K.W."/>
            <person name="Grigoriev I.V."/>
            <person name="Nagy L."/>
            <person name="Hibbett D."/>
            <person name="Henrissat B."/>
            <person name="Matheny P.B."/>
            <person name="Labbe J."/>
            <person name="Martin F."/>
        </authorList>
    </citation>
    <scope>NUCLEOTIDE SEQUENCE</scope>
    <source>
        <strain evidence="1">HHB10654</strain>
    </source>
</reference>
<reference evidence="1" key="2">
    <citation type="journal article" date="2022" name="New Phytol.">
        <title>Evolutionary transition to the ectomycorrhizal habit in the genomes of a hyperdiverse lineage of mushroom-forming fungi.</title>
        <authorList>
            <person name="Looney B."/>
            <person name="Miyauchi S."/>
            <person name="Morin E."/>
            <person name="Drula E."/>
            <person name="Courty P.E."/>
            <person name="Kohler A."/>
            <person name="Kuo A."/>
            <person name="LaButti K."/>
            <person name="Pangilinan J."/>
            <person name="Lipzen A."/>
            <person name="Riley R."/>
            <person name="Andreopoulos W."/>
            <person name="He G."/>
            <person name="Johnson J."/>
            <person name="Nolan M."/>
            <person name="Tritt A."/>
            <person name="Barry K.W."/>
            <person name="Grigoriev I.V."/>
            <person name="Nagy L.G."/>
            <person name="Hibbett D."/>
            <person name="Henrissat B."/>
            <person name="Matheny P.B."/>
            <person name="Labbe J."/>
            <person name="Martin F.M."/>
        </authorList>
    </citation>
    <scope>NUCLEOTIDE SEQUENCE</scope>
    <source>
        <strain evidence="1">HHB10654</strain>
    </source>
</reference>
<proteinExistence type="predicted"/>
<evidence type="ECO:0000313" key="1">
    <source>
        <dbReference type="EMBL" id="KAI0067421.1"/>
    </source>
</evidence>
<gene>
    <name evidence="1" type="ORF">BV25DRAFT_1847931</name>
</gene>
<comment type="caution">
    <text evidence="1">The sequence shown here is derived from an EMBL/GenBank/DDBJ whole genome shotgun (WGS) entry which is preliminary data.</text>
</comment>
<accession>A0ACB8TG61</accession>
<keyword evidence="2" id="KW-1185">Reference proteome</keyword>
<protein>
    <submittedName>
        <fullName evidence="1">Uncharacterized protein</fullName>
    </submittedName>
</protein>
<organism evidence="1 2">
    <name type="scientific">Artomyces pyxidatus</name>
    <dbReference type="NCBI Taxonomy" id="48021"/>
    <lineage>
        <taxon>Eukaryota</taxon>
        <taxon>Fungi</taxon>
        <taxon>Dikarya</taxon>
        <taxon>Basidiomycota</taxon>
        <taxon>Agaricomycotina</taxon>
        <taxon>Agaricomycetes</taxon>
        <taxon>Russulales</taxon>
        <taxon>Auriscalpiaceae</taxon>
        <taxon>Artomyces</taxon>
    </lineage>
</organism>
<dbReference type="Proteomes" id="UP000814140">
    <property type="component" value="Unassembled WGS sequence"/>
</dbReference>
<dbReference type="EMBL" id="MU277190">
    <property type="protein sequence ID" value="KAI0067421.1"/>
    <property type="molecule type" value="Genomic_DNA"/>
</dbReference>
<name>A0ACB8TG61_9AGAM</name>
<evidence type="ECO:0000313" key="2">
    <source>
        <dbReference type="Proteomes" id="UP000814140"/>
    </source>
</evidence>
<sequence>MIGAALRPAEPTGLWSLCICLVILAKISCIAYVQRFLRPSDIGYPPVSPSSGSGLSPVWDIGAKPHTVLMSSEETIHYQLEGDEAEMEWAALTPGDGMIYLGPDHRQFSPSVFHQLRCLDIFRHEIIRTHKQDGAPSQTALSRHCLNYLRQTALCRSDMTLLNLVGDPRTHPYPDTYECSDWEPLYKELKKNQESHRQWLESHSAS</sequence>